<dbReference type="AlphaFoldDB" id="A0A8A0RND9"/>
<reference evidence="1" key="1">
    <citation type="submission" date="2020-07" db="EMBL/GenBank/DDBJ databases">
        <title>Koleobacter methoxysyntrophicus gen. nov., sp. nov., a novel anaerobic bacterium isolated from deep subsurface oil field and proposal of Koleobacterales ord. nov. in the phylum Firmicutes.</title>
        <authorList>
            <person name="Sakamoto S."/>
            <person name="Tamaki H."/>
        </authorList>
    </citation>
    <scope>NUCLEOTIDE SEQUENCE</scope>
    <source>
        <strain evidence="1">NRmbB1</strain>
    </source>
</reference>
<dbReference type="KEGG" id="kme:H0A61_01705"/>
<sequence length="58" mass="6570">MELKREIIERIAMKCPDGEITCRKAFQLADELGITLRQMGEALNQLKIKITGCQLGCF</sequence>
<keyword evidence="2" id="KW-1185">Reference proteome</keyword>
<dbReference type="Proteomes" id="UP000662904">
    <property type="component" value="Chromosome"/>
</dbReference>
<organism evidence="1 2">
    <name type="scientific">Koleobacter methoxysyntrophicus</name>
    <dbReference type="NCBI Taxonomy" id="2751313"/>
    <lineage>
        <taxon>Bacteria</taxon>
        <taxon>Bacillati</taxon>
        <taxon>Bacillota</taxon>
        <taxon>Clostridia</taxon>
        <taxon>Koleobacterales</taxon>
        <taxon>Koleobacteraceae</taxon>
        <taxon>Koleobacter</taxon>
    </lineage>
</organism>
<protein>
    <submittedName>
        <fullName evidence="1">Uncharacterized protein</fullName>
    </submittedName>
</protein>
<proteinExistence type="predicted"/>
<dbReference type="RefSeq" id="WP_206706704.1">
    <property type="nucleotide sequence ID" value="NZ_CP059066.1"/>
</dbReference>
<gene>
    <name evidence="1" type="ORF">H0A61_01705</name>
</gene>
<evidence type="ECO:0000313" key="1">
    <source>
        <dbReference type="EMBL" id="QSQ09344.1"/>
    </source>
</evidence>
<accession>A0A8A0RND9</accession>
<name>A0A8A0RND9_9FIRM</name>
<evidence type="ECO:0000313" key="2">
    <source>
        <dbReference type="Proteomes" id="UP000662904"/>
    </source>
</evidence>
<dbReference type="EMBL" id="CP059066">
    <property type="protein sequence ID" value="QSQ09344.1"/>
    <property type="molecule type" value="Genomic_DNA"/>
</dbReference>